<gene>
    <name evidence="1" type="ORF">A2074_01415</name>
</gene>
<dbReference type="AlphaFoldDB" id="A0A1F2URQ8"/>
<comment type="caution">
    <text evidence="1">The sequence shown here is derived from an EMBL/GenBank/DDBJ whole genome shotgun (WGS) entry which is preliminary data.</text>
</comment>
<sequence length="82" mass="9969">MDEDRIINKLEEHDKRFESLDKKLTDHDEKFDIIVRKLLEHDHQFVLVRKEIAELRQDVMRGQDAILTILHRLDARSECFDR</sequence>
<organism evidence="1 2">
    <name type="scientific">Candidatus Aquicultor primus</name>
    <dbReference type="NCBI Taxonomy" id="1797195"/>
    <lineage>
        <taxon>Bacteria</taxon>
        <taxon>Bacillati</taxon>
        <taxon>Actinomycetota</taxon>
        <taxon>Candidatus Aquicultoria</taxon>
        <taxon>Candidatus Aquicultorales</taxon>
        <taxon>Candidatus Aquicultoraceae</taxon>
        <taxon>Candidatus Aquicultor</taxon>
    </lineage>
</organism>
<name>A0A1F2URQ8_9ACTN</name>
<accession>A0A1F2URQ8</accession>
<dbReference type="Proteomes" id="UP000178086">
    <property type="component" value="Unassembled WGS sequence"/>
</dbReference>
<protein>
    <submittedName>
        <fullName evidence="1">Uncharacterized protein</fullName>
    </submittedName>
</protein>
<proteinExistence type="predicted"/>
<dbReference type="EMBL" id="MELI01000011">
    <property type="protein sequence ID" value="OFW35638.1"/>
    <property type="molecule type" value="Genomic_DNA"/>
</dbReference>
<reference evidence="1 2" key="1">
    <citation type="journal article" date="2016" name="Nat. Commun.">
        <title>Thousands of microbial genomes shed light on interconnected biogeochemical processes in an aquifer system.</title>
        <authorList>
            <person name="Anantharaman K."/>
            <person name="Brown C.T."/>
            <person name="Hug L.A."/>
            <person name="Sharon I."/>
            <person name="Castelle C.J."/>
            <person name="Probst A.J."/>
            <person name="Thomas B.C."/>
            <person name="Singh A."/>
            <person name="Wilkins M.J."/>
            <person name="Karaoz U."/>
            <person name="Brodie E.L."/>
            <person name="Williams K.H."/>
            <person name="Hubbard S.S."/>
            <person name="Banfield J.F."/>
        </authorList>
    </citation>
    <scope>NUCLEOTIDE SEQUENCE [LARGE SCALE GENOMIC DNA]</scope>
</reference>
<evidence type="ECO:0000313" key="1">
    <source>
        <dbReference type="EMBL" id="OFW35638.1"/>
    </source>
</evidence>
<evidence type="ECO:0000313" key="2">
    <source>
        <dbReference type="Proteomes" id="UP000178086"/>
    </source>
</evidence>